<name>A0A0J8UN80_COCIT</name>
<reference evidence="3" key="1">
    <citation type="journal article" date="2010" name="Genome Res.">
        <title>Population genomic sequencing of Coccidioides fungi reveals recent hybridization and transposon control.</title>
        <authorList>
            <person name="Neafsey D.E."/>
            <person name="Barker B.M."/>
            <person name="Sharpton T.J."/>
            <person name="Stajich J.E."/>
            <person name="Park D.J."/>
            <person name="Whiston E."/>
            <person name="Hung C.-Y."/>
            <person name="McMahan C."/>
            <person name="White J."/>
            <person name="Sykes S."/>
            <person name="Heiman D."/>
            <person name="Young S."/>
            <person name="Zeng Q."/>
            <person name="Abouelleil A."/>
            <person name="Aftuck L."/>
            <person name="Bessette D."/>
            <person name="Brown A."/>
            <person name="FitzGerald M."/>
            <person name="Lui A."/>
            <person name="Macdonald J.P."/>
            <person name="Priest M."/>
            <person name="Orbach M.J."/>
            <person name="Galgiani J.N."/>
            <person name="Kirkland T.N."/>
            <person name="Cole G.T."/>
            <person name="Birren B.W."/>
            <person name="Henn M.R."/>
            <person name="Taylor J.W."/>
            <person name="Rounsley S.D."/>
        </authorList>
    </citation>
    <scope>NUCLEOTIDE SEQUENCE [LARGE SCALE GENOMIC DNA]</scope>
    <source>
        <strain evidence="3">H538.4</strain>
    </source>
</reference>
<proteinExistence type="predicted"/>
<evidence type="ECO:0000313" key="2">
    <source>
        <dbReference type="EMBL" id="KMU89013.1"/>
    </source>
</evidence>
<dbReference type="AlphaFoldDB" id="A0A0J8UN80"/>
<protein>
    <submittedName>
        <fullName evidence="2">Uncharacterized protein</fullName>
    </submittedName>
</protein>
<dbReference type="VEuPathDB" id="FungiDB:CIHG_06814"/>
<dbReference type="EMBL" id="DS017009">
    <property type="protein sequence ID" value="KMU89013.1"/>
    <property type="molecule type" value="Genomic_DNA"/>
</dbReference>
<feature type="region of interest" description="Disordered" evidence="1">
    <location>
        <begin position="1"/>
        <end position="45"/>
    </location>
</feature>
<gene>
    <name evidence="2" type="ORF">CIHG_06814</name>
</gene>
<evidence type="ECO:0000256" key="1">
    <source>
        <dbReference type="SAM" id="MobiDB-lite"/>
    </source>
</evidence>
<dbReference type="Proteomes" id="UP000054563">
    <property type="component" value="Unassembled WGS sequence"/>
</dbReference>
<accession>A0A0J8UN80</accession>
<organism evidence="2 3">
    <name type="scientific">Coccidioides immitis H538.4</name>
    <dbReference type="NCBI Taxonomy" id="396776"/>
    <lineage>
        <taxon>Eukaryota</taxon>
        <taxon>Fungi</taxon>
        <taxon>Dikarya</taxon>
        <taxon>Ascomycota</taxon>
        <taxon>Pezizomycotina</taxon>
        <taxon>Eurotiomycetes</taxon>
        <taxon>Eurotiomycetidae</taxon>
        <taxon>Onygenales</taxon>
        <taxon>Onygenaceae</taxon>
        <taxon>Coccidioides</taxon>
    </lineage>
</organism>
<sequence length="106" mass="11670">MPHKNEVFKRKNSQGAAGNHGIIGGGRDWDTDRTEPATAAFLPPPTDRFWQGVLQENYSVIGRQRLLPKVRGERLPAAATRALSQKEQLLALGNTSSRPRTGAKPR</sequence>
<evidence type="ECO:0000313" key="3">
    <source>
        <dbReference type="Proteomes" id="UP000054563"/>
    </source>
</evidence>